<proteinExistence type="predicted"/>
<dbReference type="Pfam" id="PF04073">
    <property type="entry name" value="tRNA_edit"/>
    <property type="match status" value="1"/>
</dbReference>
<evidence type="ECO:0000313" key="2">
    <source>
        <dbReference type="EMBL" id="GAN43685.1"/>
    </source>
</evidence>
<sequence length="154" mass="17145">MPEPRLQRYLHEQHTPYETIHHTRAVTAQETAASAHIRGSMMAKTVMVKLDGRLAMVVVPAARRVHFGRLRQAAGAATAELATEAEFCDRFPDCEAGAMPPFGNLYGMEVYVDDALVSHGDIAFNAGTHTEVMRMPFSEFERLVAPKHIHLSHH</sequence>
<dbReference type="SUPFAM" id="SSF55826">
    <property type="entry name" value="YbaK/ProRS associated domain"/>
    <property type="match status" value="1"/>
</dbReference>
<name>A0A0K8QKQ3_9GAMM</name>
<organism evidence="3">
    <name type="scientific">Mizugakiibacter sediminis</name>
    <dbReference type="NCBI Taxonomy" id="1475481"/>
    <lineage>
        <taxon>Bacteria</taxon>
        <taxon>Pseudomonadati</taxon>
        <taxon>Pseudomonadota</taxon>
        <taxon>Gammaproteobacteria</taxon>
        <taxon>Lysobacterales</taxon>
        <taxon>Rhodanobacteraceae</taxon>
        <taxon>Mizugakiibacter</taxon>
    </lineage>
</organism>
<feature type="domain" description="YbaK/aminoacyl-tRNA synthetase-associated" evidence="1">
    <location>
        <begin position="24"/>
        <end position="142"/>
    </location>
</feature>
<keyword evidence="4" id="KW-1185">Reference proteome</keyword>
<reference evidence="3" key="2">
    <citation type="submission" date="2015-08" db="EMBL/GenBank/DDBJ databases">
        <title>Complete DNA Sequence of Pseudomonas syringae pv. actinidiae, the Causal Agent of Kiwifruit Canker Disease.</title>
        <authorList>
            <person name="Rikkerink E.H.A."/>
            <person name="Fineran P.C."/>
        </authorList>
    </citation>
    <scope>NUCLEOTIDE SEQUENCE</scope>
    <source>
        <strain evidence="3">SkMP5</strain>
    </source>
</reference>
<keyword evidence="3" id="KW-0030">Aminoacyl-tRNA synthetase</keyword>
<dbReference type="InterPro" id="IPR007214">
    <property type="entry name" value="YbaK/aa-tRNA-synth-assoc-dom"/>
</dbReference>
<evidence type="ECO:0000259" key="1">
    <source>
        <dbReference type="Pfam" id="PF04073"/>
    </source>
</evidence>
<evidence type="ECO:0000313" key="3">
    <source>
        <dbReference type="EMBL" id="GAP65414.1"/>
    </source>
</evidence>
<dbReference type="HOGENOM" id="CLU_094875_2_1_6"/>
<dbReference type="EMBL" id="DF952378">
    <property type="protein sequence ID" value="GAN43685.1"/>
    <property type="molecule type" value="Genomic_DNA"/>
</dbReference>
<dbReference type="Proteomes" id="UP000253740">
    <property type="component" value="Unassembled WGS sequence"/>
</dbReference>
<dbReference type="OrthoDB" id="9786549at2"/>
<protein>
    <submittedName>
        <fullName evidence="2 3">Prolyl-tRNA synthetase</fullName>
    </submittedName>
</protein>
<accession>A0A0K8QKQ3</accession>
<dbReference type="EMBL" id="DF970160">
    <property type="protein sequence ID" value="GAP65414.1"/>
    <property type="molecule type" value="Genomic_DNA"/>
</dbReference>
<dbReference type="RefSeq" id="WP_062535154.1">
    <property type="nucleotide sequence ID" value="NZ_DF970160.1"/>
</dbReference>
<dbReference type="GO" id="GO:0002161">
    <property type="term" value="F:aminoacyl-tRNA deacylase activity"/>
    <property type="evidence" value="ECO:0007669"/>
    <property type="project" value="InterPro"/>
</dbReference>
<dbReference type="GO" id="GO:0004812">
    <property type="term" value="F:aminoacyl-tRNA ligase activity"/>
    <property type="evidence" value="ECO:0007669"/>
    <property type="project" value="UniProtKB-KW"/>
</dbReference>
<reference evidence="2" key="1">
    <citation type="submission" date="2015-03" db="EMBL/GenBank/DDBJ databases">
        <title>Draft genome sequence of Mizugakiibacter sediminis skMP5.</title>
        <authorList>
            <person name="Watanabe T."/>
            <person name="Kojima H."/>
            <person name="Fukui M."/>
        </authorList>
    </citation>
    <scope>NUCLEOTIDE SEQUENCE</scope>
    <source>
        <strain evidence="2">SkMP5</strain>
    </source>
</reference>
<gene>
    <name evidence="2" type="ORF">MBSD_0194</name>
    <name evidence="3" type="ORF">MBSD_n0703</name>
</gene>
<evidence type="ECO:0000313" key="4">
    <source>
        <dbReference type="Proteomes" id="UP000253740"/>
    </source>
</evidence>
<dbReference type="CDD" id="cd04332">
    <property type="entry name" value="YbaK_like"/>
    <property type="match status" value="1"/>
</dbReference>
<keyword evidence="3" id="KW-0436">Ligase</keyword>
<dbReference type="AlphaFoldDB" id="A0A0K8QKQ3"/>
<dbReference type="InterPro" id="IPR036754">
    <property type="entry name" value="YbaK/aa-tRNA-synt-asso_dom_sf"/>
</dbReference>
<dbReference type="STRING" id="1475481.GCA_000953855_00713"/>
<dbReference type="Gene3D" id="3.90.960.10">
    <property type="entry name" value="YbaK/aminoacyl-tRNA synthetase-associated domain"/>
    <property type="match status" value="1"/>
</dbReference>